<dbReference type="AlphaFoldDB" id="A0A9N7YVT1"/>
<sequence length="161" mass="17359">MLLPSTNLPHLHIEKPYTISFAQGHKDGSCRITGLRAPRSPPLTRACGVSTRCAHRLSLSIVTSFHIRSTHIHSHGTTITDHPPPAGSPAYIMRAPTTGHTNTAAHDASHGPCHRLRGAVVHCSARLGEPMSEPRPPAPLLRAAPPRSREPPPLPNRGQPR</sequence>
<gene>
    <name evidence="2" type="ORF">PLEPLA_LOCUS33978</name>
</gene>
<keyword evidence="3" id="KW-1185">Reference proteome</keyword>
<organism evidence="2 3">
    <name type="scientific">Pleuronectes platessa</name>
    <name type="common">European plaice</name>
    <dbReference type="NCBI Taxonomy" id="8262"/>
    <lineage>
        <taxon>Eukaryota</taxon>
        <taxon>Metazoa</taxon>
        <taxon>Chordata</taxon>
        <taxon>Craniata</taxon>
        <taxon>Vertebrata</taxon>
        <taxon>Euteleostomi</taxon>
        <taxon>Actinopterygii</taxon>
        <taxon>Neopterygii</taxon>
        <taxon>Teleostei</taxon>
        <taxon>Neoteleostei</taxon>
        <taxon>Acanthomorphata</taxon>
        <taxon>Carangaria</taxon>
        <taxon>Pleuronectiformes</taxon>
        <taxon>Pleuronectoidei</taxon>
        <taxon>Pleuronectidae</taxon>
        <taxon>Pleuronectes</taxon>
    </lineage>
</organism>
<evidence type="ECO:0000256" key="1">
    <source>
        <dbReference type="SAM" id="MobiDB-lite"/>
    </source>
</evidence>
<feature type="region of interest" description="Disordered" evidence="1">
    <location>
        <begin position="128"/>
        <end position="161"/>
    </location>
</feature>
<accession>A0A9N7YVT1</accession>
<evidence type="ECO:0000313" key="3">
    <source>
        <dbReference type="Proteomes" id="UP001153269"/>
    </source>
</evidence>
<dbReference type="Proteomes" id="UP001153269">
    <property type="component" value="Unassembled WGS sequence"/>
</dbReference>
<dbReference type="EMBL" id="CADEAL010003910">
    <property type="protein sequence ID" value="CAB1446242.1"/>
    <property type="molecule type" value="Genomic_DNA"/>
</dbReference>
<protein>
    <submittedName>
        <fullName evidence="2">Uncharacterized protein</fullName>
    </submittedName>
</protein>
<evidence type="ECO:0000313" key="2">
    <source>
        <dbReference type="EMBL" id="CAB1446242.1"/>
    </source>
</evidence>
<proteinExistence type="predicted"/>
<comment type="caution">
    <text evidence="2">The sequence shown here is derived from an EMBL/GenBank/DDBJ whole genome shotgun (WGS) entry which is preliminary data.</text>
</comment>
<name>A0A9N7YVT1_PLEPL</name>
<reference evidence="2" key="1">
    <citation type="submission" date="2020-03" db="EMBL/GenBank/DDBJ databases">
        <authorList>
            <person name="Weist P."/>
        </authorList>
    </citation>
    <scope>NUCLEOTIDE SEQUENCE</scope>
</reference>